<dbReference type="Pfam" id="PF07731">
    <property type="entry name" value="Cu-oxidase_2"/>
    <property type="match status" value="1"/>
</dbReference>
<keyword evidence="3" id="KW-0964">Secreted</keyword>
<evidence type="ECO:0000256" key="3">
    <source>
        <dbReference type="ARBA" id="ARBA00022525"/>
    </source>
</evidence>
<keyword evidence="9" id="KW-1185">Reference proteome</keyword>
<dbReference type="InterPro" id="IPR045087">
    <property type="entry name" value="Cu-oxidase_fam"/>
</dbReference>
<dbReference type="Proteomes" id="UP000295252">
    <property type="component" value="Chromosome II"/>
</dbReference>
<feature type="domain" description="Plastocyanin-like" evidence="7">
    <location>
        <begin position="77"/>
        <end position="154"/>
    </location>
</feature>
<protein>
    <recommendedName>
        <fullName evidence="7">Plastocyanin-like domain-containing protein</fullName>
    </recommendedName>
</protein>
<evidence type="ECO:0000256" key="1">
    <source>
        <dbReference type="ARBA" id="ARBA00004613"/>
    </source>
</evidence>
<reference evidence="9" key="1">
    <citation type="journal article" date="2014" name="Science">
        <title>The coffee genome provides insight into the convergent evolution of caffeine biosynthesis.</title>
        <authorList>
            <person name="Denoeud F."/>
            <person name="Carretero-Paulet L."/>
            <person name="Dereeper A."/>
            <person name="Droc G."/>
            <person name="Guyot R."/>
            <person name="Pietrella M."/>
            <person name="Zheng C."/>
            <person name="Alberti A."/>
            <person name="Anthony F."/>
            <person name="Aprea G."/>
            <person name="Aury J.M."/>
            <person name="Bento P."/>
            <person name="Bernard M."/>
            <person name="Bocs S."/>
            <person name="Campa C."/>
            <person name="Cenci A."/>
            <person name="Combes M.C."/>
            <person name="Crouzillat D."/>
            <person name="Da Silva C."/>
            <person name="Daddiego L."/>
            <person name="De Bellis F."/>
            <person name="Dussert S."/>
            <person name="Garsmeur O."/>
            <person name="Gayraud T."/>
            <person name="Guignon V."/>
            <person name="Jahn K."/>
            <person name="Jamilloux V."/>
            <person name="Joet T."/>
            <person name="Labadie K."/>
            <person name="Lan T."/>
            <person name="Leclercq J."/>
            <person name="Lepelley M."/>
            <person name="Leroy T."/>
            <person name="Li L.T."/>
            <person name="Librado P."/>
            <person name="Lopez L."/>
            <person name="Munoz A."/>
            <person name="Noel B."/>
            <person name="Pallavicini A."/>
            <person name="Perrotta G."/>
            <person name="Poncet V."/>
            <person name="Pot D."/>
            <person name="Priyono X."/>
            <person name="Rigoreau M."/>
            <person name="Rouard M."/>
            <person name="Rozas J."/>
            <person name="Tranchant-Dubreuil C."/>
            <person name="VanBuren R."/>
            <person name="Zhang Q."/>
            <person name="Andrade A.C."/>
            <person name="Argout X."/>
            <person name="Bertrand B."/>
            <person name="de Kochko A."/>
            <person name="Graziosi G."/>
            <person name="Henry R.J."/>
            <person name="Jayarama X."/>
            <person name="Ming R."/>
            <person name="Nagai C."/>
            <person name="Rounsley S."/>
            <person name="Sankoff D."/>
            <person name="Giuliano G."/>
            <person name="Albert V.A."/>
            <person name="Wincker P."/>
            <person name="Lashermes P."/>
        </authorList>
    </citation>
    <scope>NUCLEOTIDE SEQUENCE [LARGE SCALE GENOMIC DNA]</scope>
    <source>
        <strain evidence="9">cv. DH200-94</strain>
    </source>
</reference>
<accession>A0A068UR26</accession>
<dbReference type="PhylomeDB" id="A0A068UR26"/>
<evidence type="ECO:0000313" key="8">
    <source>
        <dbReference type="EMBL" id="CDP10896.1"/>
    </source>
</evidence>
<proteinExistence type="inferred from homology"/>
<dbReference type="EMBL" id="HG739133">
    <property type="protein sequence ID" value="CDP10896.1"/>
    <property type="molecule type" value="Genomic_DNA"/>
</dbReference>
<dbReference type="InParanoid" id="A0A068UR26"/>
<evidence type="ECO:0000256" key="2">
    <source>
        <dbReference type="ARBA" id="ARBA00010609"/>
    </source>
</evidence>
<dbReference type="STRING" id="49390.A0A068UR26"/>
<organism evidence="8 9">
    <name type="scientific">Coffea canephora</name>
    <name type="common">Robusta coffee</name>
    <dbReference type="NCBI Taxonomy" id="49390"/>
    <lineage>
        <taxon>Eukaryota</taxon>
        <taxon>Viridiplantae</taxon>
        <taxon>Streptophyta</taxon>
        <taxon>Embryophyta</taxon>
        <taxon>Tracheophyta</taxon>
        <taxon>Spermatophyta</taxon>
        <taxon>Magnoliopsida</taxon>
        <taxon>eudicotyledons</taxon>
        <taxon>Gunneridae</taxon>
        <taxon>Pentapetalae</taxon>
        <taxon>asterids</taxon>
        <taxon>lamiids</taxon>
        <taxon>Gentianales</taxon>
        <taxon>Rubiaceae</taxon>
        <taxon>Ixoroideae</taxon>
        <taxon>Gardenieae complex</taxon>
        <taxon>Bertiereae - Coffeeae clade</taxon>
        <taxon>Coffeeae</taxon>
        <taxon>Coffea</taxon>
    </lineage>
</organism>
<dbReference type="GO" id="GO:0005576">
    <property type="term" value="C:extracellular region"/>
    <property type="evidence" value="ECO:0007669"/>
    <property type="project" value="UniProtKB-SubCell"/>
</dbReference>
<name>A0A068UR26_COFCA</name>
<keyword evidence="6" id="KW-0186">Copper</keyword>
<keyword evidence="5" id="KW-0677">Repeat</keyword>
<dbReference type="InterPro" id="IPR002355">
    <property type="entry name" value="Cu_oxidase_Cu_BS"/>
</dbReference>
<dbReference type="PROSITE" id="PS00080">
    <property type="entry name" value="MULTICOPPER_OXIDASE2"/>
    <property type="match status" value="1"/>
</dbReference>
<evidence type="ECO:0000313" key="9">
    <source>
        <dbReference type="Proteomes" id="UP000295252"/>
    </source>
</evidence>
<evidence type="ECO:0000256" key="5">
    <source>
        <dbReference type="ARBA" id="ARBA00022737"/>
    </source>
</evidence>
<dbReference type="SUPFAM" id="SSF49503">
    <property type="entry name" value="Cupredoxins"/>
    <property type="match status" value="1"/>
</dbReference>
<comment type="similarity">
    <text evidence="2">Belongs to the multicopper oxidase family.</text>
</comment>
<dbReference type="AlphaFoldDB" id="A0A068UR26"/>
<evidence type="ECO:0000259" key="7">
    <source>
        <dbReference type="Pfam" id="PF07731"/>
    </source>
</evidence>
<keyword evidence="4" id="KW-0479">Metal-binding</keyword>
<dbReference type="PANTHER" id="PTHR11709:SF473">
    <property type="entry name" value="LACCASE"/>
    <property type="match status" value="1"/>
</dbReference>
<dbReference type="InterPro" id="IPR008972">
    <property type="entry name" value="Cupredoxin"/>
</dbReference>
<dbReference type="Gene3D" id="2.60.40.420">
    <property type="entry name" value="Cupredoxins - blue copper proteins"/>
    <property type="match status" value="1"/>
</dbReference>
<dbReference type="OrthoDB" id="2121828at2759"/>
<dbReference type="InterPro" id="IPR011706">
    <property type="entry name" value="Cu-oxidase_C"/>
</dbReference>
<evidence type="ECO:0000256" key="6">
    <source>
        <dbReference type="ARBA" id="ARBA00023008"/>
    </source>
</evidence>
<dbReference type="Gramene" id="CDP10896">
    <property type="protein sequence ID" value="CDP10896"/>
    <property type="gene ID" value="GSCOC_T00031846001"/>
</dbReference>
<comment type="subcellular location">
    <subcellularLocation>
        <location evidence="1">Secreted</location>
    </subcellularLocation>
</comment>
<evidence type="ECO:0000256" key="4">
    <source>
        <dbReference type="ARBA" id="ARBA00022723"/>
    </source>
</evidence>
<gene>
    <name evidence="8" type="ORF">GSCOC_T00031846001</name>
</gene>
<dbReference type="GO" id="GO:0016491">
    <property type="term" value="F:oxidoreductase activity"/>
    <property type="evidence" value="ECO:0007669"/>
    <property type="project" value="InterPro"/>
</dbReference>
<dbReference type="PANTHER" id="PTHR11709">
    <property type="entry name" value="MULTI-COPPER OXIDASE"/>
    <property type="match status" value="1"/>
</dbReference>
<sequence length="164" mass="18202">MGRGGRRRRRKEEGIFYIVETDTVNGKPSETGIVVITPSRTTNVLLKTKPASPTATFIMAAACHTLLYRASILGPESHPLHLHGFNFFVAGEGFGNYDPNNDPSKFKLVDPAERNAVGVPSGGWIAIRLFTDNPGVWFMHCHFDVHKSWGLRMASWICTCCKLI</sequence>
<dbReference type="GO" id="GO:0005507">
    <property type="term" value="F:copper ion binding"/>
    <property type="evidence" value="ECO:0007669"/>
    <property type="project" value="InterPro"/>
</dbReference>